<dbReference type="Proteomes" id="UP001180845">
    <property type="component" value="Unassembled WGS sequence"/>
</dbReference>
<dbReference type="AlphaFoldDB" id="A0AAE4CMR1"/>
<organism evidence="2 3">
    <name type="scientific">Haloactinomyces albus</name>
    <dbReference type="NCBI Taxonomy" id="1352928"/>
    <lineage>
        <taxon>Bacteria</taxon>
        <taxon>Bacillati</taxon>
        <taxon>Actinomycetota</taxon>
        <taxon>Actinomycetes</taxon>
        <taxon>Actinopolysporales</taxon>
        <taxon>Actinopolysporaceae</taxon>
        <taxon>Haloactinomyces</taxon>
    </lineage>
</organism>
<feature type="region of interest" description="Disordered" evidence="1">
    <location>
        <begin position="1"/>
        <end position="20"/>
    </location>
</feature>
<protein>
    <submittedName>
        <fullName evidence="2">Uncharacterized protein</fullName>
    </submittedName>
</protein>
<feature type="compositionally biased region" description="Polar residues" evidence="1">
    <location>
        <begin position="54"/>
        <end position="63"/>
    </location>
</feature>
<gene>
    <name evidence="2" type="ORF">JOF55_003851</name>
</gene>
<name>A0AAE4CMR1_9ACTN</name>
<proteinExistence type="predicted"/>
<accession>A0AAE4CMR1</accession>
<evidence type="ECO:0000313" key="2">
    <source>
        <dbReference type="EMBL" id="MDR7303670.1"/>
    </source>
</evidence>
<sequence>MITSRLTVGIDTESTHIDRPAQYPDRNYEAVPVEQRCRRTHHETGHSRPANFPRSFTSCTDQSEPFRIPAESRNKEPH</sequence>
<dbReference type="EMBL" id="JAVDXW010000001">
    <property type="protein sequence ID" value="MDR7303670.1"/>
    <property type="molecule type" value="Genomic_DNA"/>
</dbReference>
<evidence type="ECO:0000313" key="3">
    <source>
        <dbReference type="Proteomes" id="UP001180845"/>
    </source>
</evidence>
<keyword evidence="3" id="KW-1185">Reference proteome</keyword>
<feature type="region of interest" description="Disordered" evidence="1">
    <location>
        <begin position="38"/>
        <end position="78"/>
    </location>
</feature>
<comment type="caution">
    <text evidence="2">The sequence shown here is derived from an EMBL/GenBank/DDBJ whole genome shotgun (WGS) entry which is preliminary data.</text>
</comment>
<reference evidence="2" key="1">
    <citation type="submission" date="2023-07" db="EMBL/GenBank/DDBJ databases">
        <title>Sequencing the genomes of 1000 actinobacteria strains.</title>
        <authorList>
            <person name="Klenk H.-P."/>
        </authorList>
    </citation>
    <scope>NUCLEOTIDE SEQUENCE</scope>
    <source>
        <strain evidence="2">DSM 45977</strain>
    </source>
</reference>
<evidence type="ECO:0000256" key="1">
    <source>
        <dbReference type="SAM" id="MobiDB-lite"/>
    </source>
</evidence>